<dbReference type="PROSITE" id="PS00479">
    <property type="entry name" value="ZF_DAG_PE_1"/>
    <property type="match status" value="1"/>
</dbReference>
<evidence type="ECO:0000256" key="19">
    <source>
        <dbReference type="SAM" id="Coils"/>
    </source>
</evidence>
<dbReference type="InterPro" id="IPR057529">
    <property type="entry name" value="MRCK/ROCK_PH"/>
</dbReference>
<evidence type="ECO:0000256" key="4">
    <source>
        <dbReference type="ARBA" id="ARBA00012513"/>
    </source>
</evidence>
<dbReference type="GO" id="GO:0031032">
    <property type="term" value="P:actomyosin structure organization"/>
    <property type="evidence" value="ECO:0007669"/>
    <property type="project" value="TreeGrafter"/>
</dbReference>
<dbReference type="PROSITE" id="PS50219">
    <property type="entry name" value="CNH"/>
    <property type="match status" value="1"/>
</dbReference>
<evidence type="ECO:0000313" key="28">
    <source>
        <dbReference type="WBParaSite" id="ALUE_0000350201-mRNA-1"/>
    </source>
</evidence>
<evidence type="ECO:0000256" key="13">
    <source>
        <dbReference type="ARBA" id="ARBA00022833"/>
    </source>
</evidence>
<dbReference type="FunFam" id="1.10.510.10:FF:000014">
    <property type="entry name" value="Non-specific serine/threonine protein kinase"/>
    <property type="match status" value="1"/>
</dbReference>
<evidence type="ECO:0000256" key="20">
    <source>
        <dbReference type="SAM" id="MobiDB-lite"/>
    </source>
</evidence>
<accession>A0A9J2P135</accession>
<evidence type="ECO:0000256" key="10">
    <source>
        <dbReference type="ARBA" id="ARBA00022741"/>
    </source>
</evidence>
<evidence type="ECO:0000313" key="27">
    <source>
        <dbReference type="Proteomes" id="UP000036681"/>
    </source>
</evidence>
<dbReference type="Gene3D" id="3.30.200.20">
    <property type="entry name" value="Phosphorylase Kinase, domain 1"/>
    <property type="match status" value="2"/>
</dbReference>
<feature type="region of interest" description="Disordered" evidence="20">
    <location>
        <begin position="1682"/>
        <end position="1724"/>
    </location>
</feature>
<dbReference type="InterPro" id="IPR014930">
    <property type="entry name" value="Myotonic_dystrophy_kinase_coil"/>
</dbReference>
<dbReference type="InterPro" id="IPR011009">
    <property type="entry name" value="Kinase-like_dom_sf"/>
</dbReference>
<feature type="coiled-coil region" evidence="19">
    <location>
        <begin position="511"/>
        <end position="817"/>
    </location>
</feature>
<evidence type="ECO:0000256" key="5">
    <source>
        <dbReference type="ARBA" id="ARBA00022490"/>
    </source>
</evidence>
<comment type="similarity">
    <text evidence="3">Belongs to the protein kinase superfamily. AGC Ser/Thr protein kinase family. DMPK subfamily.</text>
</comment>
<dbReference type="Pfam" id="PF00780">
    <property type="entry name" value="CNH"/>
    <property type="match status" value="1"/>
</dbReference>
<dbReference type="WBParaSite" id="ALUE_0000350201-mRNA-1">
    <property type="protein sequence ID" value="ALUE_0000350201-mRNA-1"/>
    <property type="gene ID" value="ALUE_0000350201"/>
</dbReference>
<dbReference type="PROSITE" id="PS00108">
    <property type="entry name" value="PROTEIN_KINASE_ST"/>
    <property type="match status" value="1"/>
</dbReference>
<evidence type="ECO:0000259" key="22">
    <source>
        <dbReference type="PROSITE" id="PS50011"/>
    </source>
</evidence>
<dbReference type="Gene3D" id="3.30.60.20">
    <property type="match status" value="1"/>
</dbReference>
<dbReference type="Gene3D" id="2.30.29.30">
    <property type="entry name" value="Pleckstrin-homology domain (PH domain)/Phosphotyrosine-binding domain (PTB)"/>
    <property type="match status" value="1"/>
</dbReference>
<dbReference type="SMART" id="SM00220">
    <property type="entry name" value="S_TKc"/>
    <property type="match status" value="1"/>
</dbReference>
<evidence type="ECO:0000259" key="21">
    <source>
        <dbReference type="PROSITE" id="PS50003"/>
    </source>
</evidence>
<dbReference type="SMART" id="SM00133">
    <property type="entry name" value="S_TK_X"/>
    <property type="match status" value="1"/>
</dbReference>
<keyword evidence="5" id="KW-0963">Cytoplasm</keyword>
<feature type="region of interest" description="Disordered" evidence="20">
    <location>
        <begin position="875"/>
        <end position="899"/>
    </location>
</feature>
<keyword evidence="8" id="KW-0808">Transferase</keyword>
<evidence type="ECO:0000259" key="23">
    <source>
        <dbReference type="PROSITE" id="PS50081"/>
    </source>
</evidence>
<protein>
    <recommendedName>
        <fullName evidence="4">non-specific serine/threonine protein kinase</fullName>
        <ecNumber evidence="4">2.7.11.1</ecNumber>
    </recommendedName>
</protein>
<dbReference type="GO" id="GO:0008270">
    <property type="term" value="F:zinc ion binding"/>
    <property type="evidence" value="ECO:0007669"/>
    <property type="project" value="UniProtKB-KW"/>
</dbReference>
<dbReference type="PANTHER" id="PTHR22988:SF66">
    <property type="entry name" value="SERINE_THREONINE-PROTEIN KINASE GENGHIS KHAN"/>
    <property type="match status" value="1"/>
</dbReference>
<dbReference type="SMART" id="SM00109">
    <property type="entry name" value="C1"/>
    <property type="match status" value="1"/>
</dbReference>
<comment type="subcellular location">
    <subcellularLocation>
        <location evidence="2">Cytoplasm</location>
    </subcellularLocation>
</comment>
<feature type="compositionally biased region" description="Polar residues" evidence="20">
    <location>
        <begin position="875"/>
        <end position="891"/>
    </location>
</feature>
<dbReference type="InterPro" id="IPR002219">
    <property type="entry name" value="PKC_DAG/PE"/>
</dbReference>
<dbReference type="Proteomes" id="UP000036681">
    <property type="component" value="Unplaced"/>
</dbReference>
<proteinExistence type="inferred from homology"/>
<comment type="catalytic activity">
    <reaction evidence="16">
        <text>L-threonyl-[protein] + ATP = O-phospho-L-threonyl-[protein] + ADP + H(+)</text>
        <dbReference type="Rhea" id="RHEA:46608"/>
        <dbReference type="Rhea" id="RHEA-COMP:11060"/>
        <dbReference type="Rhea" id="RHEA-COMP:11605"/>
        <dbReference type="ChEBI" id="CHEBI:15378"/>
        <dbReference type="ChEBI" id="CHEBI:30013"/>
        <dbReference type="ChEBI" id="CHEBI:30616"/>
        <dbReference type="ChEBI" id="CHEBI:61977"/>
        <dbReference type="ChEBI" id="CHEBI:456216"/>
        <dbReference type="EC" id="2.7.11.1"/>
    </reaction>
</comment>
<feature type="domain" description="CRIB" evidence="24">
    <location>
        <begin position="1720"/>
        <end position="1733"/>
    </location>
</feature>
<evidence type="ECO:0000256" key="11">
    <source>
        <dbReference type="ARBA" id="ARBA00022771"/>
    </source>
</evidence>
<evidence type="ECO:0000256" key="6">
    <source>
        <dbReference type="ARBA" id="ARBA00022527"/>
    </source>
</evidence>
<dbReference type="PANTHER" id="PTHR22988">
    <property type="entry name" value="MYOTONIC DYSTROPHY S/T KINASE-RELATED"/>
    <property type="match status" value="1"/>
</dbReference>
<evidence type="ECO:0000256" key="8">
    <source>
        <dbReference type="ARBA" id="ARBA00022679"/>
    </source>
</evidence>
<dbReference type="InterPro" id="IPR001849">
    <property type="entry name" value="PH_domain"/>
</dbReference>
<dbReference type="CDD" id="cd05597">
    <property type="entry name" value="STKc_DMPK_like"/>
    <property type="match status" value="1"/>
</dbReference>
<dbReference type="PROSITE" id="PS50081">
    <property type="entry name" value="ZF_DAG_PE_2"/>
    <property type="match status" value="1"/>
</dbReference>
<evidence type="ECO:0000259" key="26">
    <source>
        <dbReference type="PROSITE" id="PS51285"/>
    </source>
</evidence>
<dbReference type="Gene3D" id="1.10.510.10">
    <property type="entry name" value="Transferase(Phosphotransferase) domain 1"/>
    <property type="match status" value="2"/>
</dbReference>
<dbReference type="SMART" id="SM00036">
    <property type="entry name" value="CNH"/>
    <property type="match status" value="1"/>
</dbReference>
<keyword evidence="12" id="KW-0418">Kinase</keyword>
<dbReference type="InterPro" id="IPR001180">
    <property type="entry name" value="CNH_dom"/>
</dbReference>
<keyword evidence="7" id="KW-0597">Phosphoprotein</keyword>
<dbReference type="CDD" id="cd01243">
    <property type="entry name" value="PH_MRCK"/>
    <property type="match status" value="1"/>
</dbReference>
<dbReference type="PROSITE" id="PS50003">
    <property type="entry name" value="PH_DOMAIN"/>
    <property type="match status" value="1"/>
</dbReference>
<feature type="binding site" evidence="18">
    <location>
        <position position="106"/>
    </location>
    <ligand>
        <name>ATP</name>
        <dbReference type="ChEBI" id="CHEBI:30616"/>
    </ligand>
</feature>
<feature type="domain" description="CNH" evidence="25">
    <location>
        <begin position="1358"/>
        <end position="1643"/>
    </location>
</feature>
<sequence length="1994" mass="225135">MAIREPGCARLKQLEQCYVNRTEDAFSIETLLDALFCLYDECCSSTLRKEKNIAEFVDYVKPVVTKAKALRLCREDFEVLKVIGRGAFGEVAVVRMKNTERVYAMKILNKWEMLKRAETACFKEERDVLVYGDRRWITNLHFAFQDERNLYLIMDYYVGGDLLTLLSKFEVRIPEDMARFYVAEMVLAIDSVHRLGYVHRDIKPDNVLLDINGHIRLADFGSCLKLLPDGTVHSNVAVGTPDYISPEILRAMEDGRGRYGAECDWWSLGVCMYEMLYGVAPFYAESLVETYGKIMSHQEMLDFPDDIEVSEEAKDLMKKLICPRETRLGQNGFADFASHSFFEGLDWETIRESSSLIREMLDFPDDIEVSEEAKDLMKKLICPRETRLGQNGFADFASHSFFEGLDWETIREMDAPYRPEVSSPTDTSNFDVEACSPDFTPCDTKPPNVTAAFTGHHLPFIGFTYTFDSMLSDCKTLVTAALDSSGESLPTPSTEAYERKLIQTKFHGNTAEGTSADAVNYEQMIAQLKDEVQILKKRLLDESSASLRPAKETSQEELEKKLKELKEKNRQLILDKQDLQREMQLLSEDLEETSERLTIQTRELKEAVKHRDLAKQDYDELNTALLDERDKSKRLEKVAKERESECSQLQQKLDALKIELRKAESVRQESEASSARVQQELANEKMLRETLQTKLESQHAKNESEEVKRLSDELQKLNVRYAEMTDAEEKKRQQLVEHWQAQVAELQNSLDQQQSEIQKLKERQEEERTEWRTKHDEQIASIENLYERRQKLLEEENARAAAENEELRNEITRLESEIGSRVASLPFPGASGLTESQLQELLQWVNDEKDARDSLQNLASRLHGDVESLKMQQTASNVSTPFSNASLSGTPSERGGWGSRRLNKQTKIELLEAQQALQSEIRAKQQLLEELKNTRSAYLATKQRLDEAEKQLAAQSREIDRLTDEKEQMARILAQQRSDMSDHGSSFFNVVGDAPAERLPAGRTVLSQRDSVGSQMSGNVSDYEVSNSSLLRHQQLLKQHSYSRAKEARRRNNMKTIFLNQTPLSMNASAHSMATYENARVHTPTPSTASTLVMGTQGRGASPKVIQSLNNALNGKGHRFSHIHLQTPSKCAHCTSILVGLDRQGLFCQDCQYACHVNCAPKVPPICPVPPEARRPLGIDPQKGVGTAYEGLVKTPKPAGVKRGWQSTYVVVCDFKLYLYDCSVDKHGKAIDIHPVIRQVLDMRDTDFTVTGVTEADVIHASKSDLPKIFRVTTSQIHGTLPSSGVNTTSSTSSSGSASSEGPVARQYTLLMADNNEEKTKWVIALNELKSLLRKSRLPDKSAFMVKEVFDSITLRELRSAQCATIIDKNKIVMGFTEHGLYSVDLDRETLTPVGGEKESNKRNVERIEYSAEEQLLLAMLGPQKDRHVRLIPMAALDGRDLKWIKVAETKGCHLMAMGAGNSSDPCHYFCVAIKKTVLVYQIDRSEKRHRKLRDLAMPGQPQTMCIIRGKLCVGYPSGFRMWDLIDNTTTALVNFEDASLQFLNQTLYDAQLIVNVSGYEQKEFLLVFSRLGVYVDAQGRRCRSQELMFPSEPSPAGFVCIMPHLCVYSEHQIDVFNVNSAEWVQTINLKKAFPLTRDGILTMCTVNDLPYVVLLSDILSDEDVLNIPVWTPSSMAHASSSSLTKGVVTARRRRKFSIRTPRDDDKHARPGERRSQLPISGPSDFVHIVHMGPGAGLELQNLIDLKHSAAAHNNSTTSIGGGAADKVRQLINPIMRSSSSTSASVHGVHSISGASRREIDVMQSKTRPLSAHIKNSADGSSLGQDSKLTTPSAAEHDPHSVERTGVPKSQQKPIAEVPPPLPQHRHQSPQVLQRYFITSFCAFANLARLAADLIGLSYSLPFSILMRCRHYLTLDLYRRRLFHFNLHDKLQVYIEEVALAYCIENVMKWILIFETDVKPNHLPTFFAPLRLRCSLSPALLHCTYHSQFSSHLM</sequence>
<feature type="compositionally biased region" description="Low complexity" evidence="20">
    <location>
        <begin position="1283"/>
        <end position="1301"/>
    </location>
</feature>
<dbReference type="Pfam" id="PF00130">
    <property type="entry name" value="C1_1"/>
    <property type="match status" value="1"/>
</dbReference>
<dbReference type="FunFam" id="3.30.200.20:FF:001055">
    <property type="entry name" value="Serine/threonine-protein kinase MRCK beta"/>
    <property type="match status" value="1"/>
</dbReference>
<evidence type="ECO:0000256" key="15">
    <source>
        <dbReference type="ARBA" id="ARBA00023054"/>
    </source>
</evidence>
<feature type="region of interest" description="Disordered" evidence="20">
    <location>
        <begin position="1778"/>
        <end position="1867"/>
    </location>
</feature>
<feature type="compositionally biased region" description="Basic and acidic residues" evidence="20">
    <location>
        <begin position="1701"/>
        <end position="1716"/>
    </location>
</feature>
<dbReference type="InterPro" id="IPR000095">
    <property type="entry name" value="CRIB_dom"/>
</dbReference>
<evidence type="ECO:0000256" key="7">
    <source>
        <dbReference type="ARBA" id="ARBA00022553"/>
    </source>
</evidence>
<dbReference type="SUPFAM" id="SSF56112">
    <property type="entry name" value="Protein kinase-like (PK-like)"/>
    <property type="match status" value="1"/>
</dbReference>
<keyword evidence="14 18" id="KW-0067">ATP-binding</keyword>
<name>A0A9J2P135_ASCLU</name>
<dbReference type="PROSITE" id="PS00107">
    <property type="entry name" value="PROTEIN_KINASE_ATP"/>
    <property type="match status" value="1"/>
</dbReference>
<dbReference type="PROSITE" id="PS50011">
    <property type="entry name" value="PROTEIN_KINASE_DOM"/>
    <property type="match status" value="1"/>
</dbReference>
<dbReference type="Pfam" id="PF08826">
    <property type="entry name" value="DMPK_coil"/>
    <property type="match status" value="1"/>
</dbReference>
<dbReference type="InterPro" id="IPR017892">
    <property type="entry name" value="Pkinase_C"/>
</dbReference>
<feature type="domain" description="Phorbol-ester/DAG-type" evidence="23">
    <location>
        <begin position="1117"/>
        <end position="1167"/>
    </location>
</feature>
<evidence type="ECO:0000259" key="24">
    <source>
        <dbReference type="PROSITE" id="PS50108"/>
    </source>
</evidence>
<feature type="domain" description="AGC-kinase C-terminal" evidence="26">
    <location>
        <begin position="403"/>
        <end position="475"/>
    </location>
</feature>
<feature type="coiled-coil region" evidence="19">
    <location>
        <begin position="910"/>
        <end position="979"/>
    </location>
</feature>
<dbReference type="SMART" id="SM00285">
    <property type="entry name" value="PBD"/>
    <property type="match status" value="1"/>
</dbReference>
<feature type="region of interest" description="Disordered" evidence="20">
    <location>
        <begin position="1281"/>
        <end position="1301"/>
    </location>
</feature>
<evidence type="ECO:0000256" key="1">
    <source>
        <dbReference type="ARBA" id="ARBA00001946"/>
    </source>
</evidence>
<dbReference type="PROSITE" id="PS50108">
    <property type="entry name" value="CRIB"/>
    <property type="match status" value="1"/>
</dbReference>
<keyword evidence="13" id="KW-0862">Zinc</keyword>
<dbReference type="InterPro" id="IPR011993">
    <property type="entry name" value="PH-like_dom_sf"/>
</dbReference>
<evidence type="ECO:0000256" key="9">
    <source>
        <dbReference type="ARBA" id="ARBA00022723"/>
    </source>
</evidence>
<dbReference type="EC" id="2.7.11.1" evidence="4"/>
<feature type="domain" description="PH" evidence="21">
    <location>
        <begin position="1186"/>
        <end position="1331"/>
    </location>
</feature>
<dbReference type="InterPro" id="IPR008271">
    <property type="entry name" value="Ser/Thr_kinase_AS"/>
</dbReference>
<dbReference type="Pfam" id="PF25346">
    <property type="entry name" value="PH_MRCK"/>
    <property type="match status" value="1"/>
</dbReference>
<evidence type="ECO:0000256" key="18">
    <source>
        <dbReference type="PROSITE-ProRule" id="PRU10141"/>
    </source>
</evidence>
<dbReference type="SMART" id="SM00233">
    <property type="entry name" value="PH"/>
    <property type="match status" value="1"/>
</dbReference>
<comment type="cofactor">
    <cofactor evidence="1">
        <name>Mg(2+)</name>
        <dbReference type="ChEBI" id="CHEBI:18420"/>
    </cofactor>
</comment>
<dbReference type="InterPro" id="IPR000719">
    <property type="entry name" value="Prot_kinase_dom"/>
</dbReference>
<evidence type="ECO:0000256" key="12">
    <source>
        <dbReference type="ARBA" id="ARBA00022777"/>
    </source>
</evidence>
<dbReference type="SUPFAM" id="SSF50729">
    <property type="entry name" value="PH domain-like"/>
    <property type="match status" value="1"/>
</dbReference>
<keyword evidence="9" id="KW-0479">Metal-binding</keyword>
<feature type="domain" description="Protein kinase" evidence="22">
    <location>
        <begin position="77"/>
        <end position="342"/>
    </location>
</feature>
<keyword evidence="6" id="KW-0723">Serine/threonine-protein kinase</keyword>
<keyword evidence="10 18" id="KW-0547">Nucleotide-binding</keyword>
<evidence type="ECO:0000256" key="3">
    <source>
        <dbReference type="ARBA" id="ARBA00005719"/>
    </source>
</evidence>
<dbReference type="PROSITE" id="PS51285">
    <property type="entry name" value="AGC_KINASE_CTER"/>
    <property type="match status" value="1"/>
</dbReference>
<dbReference type="CDD" id="cd20809">
    <property type="entry name" value="C1_MRCK"/>
    <property type="match status" value="1"/>
</dbReference>
<feature type="compositionally biased region" description="Polar residues" evidence="20">
    <location>
        <begin position="1818"/>
        <end position="1833"/>
    </location>
</feature>
<dbReference type="Pfam" id="PF00433">
    <property type="entry name" value="Pkinase_C"/>
    <property type="match status" value="1"/>
</dbReference>
<dbReference type="Gene3D" id="1.20.5.340">
    <property type="match status" value="1"/>
</dbReference>
<dbReference type="InterPro" id="IPR017441">
    <property type="entry name" value="Protein_kinase_ATP_BS"/>
</dbReference>
<dbReference type="GO" id="GO:0005856">
    <property type="term" value="C:cytoskeleton"/>
    <property type="evidence" value="ECO:0007669"/>
    <property type="project" value="TreeGrafter"/>
</dbReference>
<dbReference type="InterPro" id="IPR000961">
    <property type="entry name" value="AGC-kinase_C"/>
</dbReference>
<evidence type="ECO:0000256" key="17">
    <source>
        <dbReference type="ARBA" id="ARBA00048679"/>
    </source>
</evidence>
<evidence type="ECO:0000256" key="16">
    <source>
        <dbReference type="ARBA" id="ARBA00047899"/>
    </source>
</evidence>
<keyword evidence="27" id="KW-1185">Reference proteome</keyword>
<comment type="catalytic activity">
    <reaction evidence="17">
        <text>L-seryl-[protein] + ATP = O-phospho-L-seryl-[protein] + ADP + H(+)</text>
        <dbReference type="Rhea" id="RHEA:17989"/>
        <dbReference type="Rhea" id="RHEA-COMP:9863"/>
        <dbReference type="Rhea" id="RHEA-COMP:11604"/>
        <dbReference type="ChEBI" id="CHEBI:15378"/>
        <dbReference type="ChEBI" id="CHEBI:29999"/>
        <dbReference type="ChEBI" id="CHEBI:30616"/>
        <dbReference type="ChEBI" id="CHEBI:83421"/>
        <dbReference type="ChEBI" id="CHEBI:456216"/>
        <dbReference type="EC" id="2.7.11.1"/>
    </reaction>
</comment>
<keyword evidence="15 19" id="KW-0175">Coiled coil</keyword>
<dbReference type="GO" id="GO:0005737">
    <property type="term" value="C:cytoplasm"/>
    <property type="evidence" value="ECO:0007669"/>
    <property type="project" value="UniProtKB-SubCell"/>
</dbReference>
<organism evidence="27 28">
    <name type="scientific">Ascaris lumbricoides</name>
    <name type="common">Giant roundworm</name>
    <dbReference type="NCBI Taxonomy" id="6252"/>
    <lineage>
        <taxon>Eukaryota</taxon>
        <taxon>Metazoa</taxon>
        <taxon>Ecdysozoa</taxon>
        <taxon>Nematoda</taxon>
        <taxon>Chromadorea</taxon>
        <taxon>Rhabditida</taxon>
        <taxon>Spirurina</taxon>
        <taxon>Ascaridomorpha</taxon>
        <taxon>Ascaridoidea</taxon>
        <taxon>Ascarididae</taxon>
        <taxon>Ascaris</taxon>
    </lineage>
</organism>
<dbReference type="InterPro" id="IPR046349">
    <property type="entry name" value="C1-like_sf"/>
</dbReference>
<dbReference type="CDD" id="cd00132">
    <property type="entry name" value="CRIB"/>
    <property type="match status" value="1"/>
</dbReference>
<dbReference type="InterPro" id="IPR050839">
    <property type="entry name" value="Rho-assoc_Ser/Thr_Kinase"/>
</dbReference>
<reference evidence="28" key="1">
    <citation type="submission" date="2023-03" db="UniProtKB">
        <authorList>
            <consortium name="WormBaseParasite"/>
        </authorList>
    </citation>
    <scope>IDENTIFICATION</scope>
</reference>
<keyword evidence="11" id="KW-0863">Zinc-finger</keyword>
<dbReference type="SUPFAM" id="SSF57889">
    <property type="entry name" value="Cysteine-rich domain"/>
    <property type="match status" value="1"/>
</dbReference>
<dbReference type="GO" id="GO:0005524">
    <property type="term" value="F:ATP binding"/>
    <property type="evidence" value="ECO:0007669"/>
    <property type="project" value="UniProtKB-UniRule"/>
</dbReference>
<dbReference type="Pfam" id="PF00069">
    <property type="entry name" value="Pkinase"/>
    <property type="match status" value="1"/>
</dbReference>
<dbReference type="GO" id="GO:0004674">
    <property type="term" value="F:protein serine/threonine kinase activity"/>
    <property type="evidence" value="ECO:0007669"/>
    <property type="project" value="UniProtKB-KW"/>
</dbReference>
<evidence type="ECO:0000259" key="25">
    <source>
        <dbReference type="PROSITE" id="PS50219"/>
    </source>
</evidence>
<evidence type="ECO:0000256" key="2">
    <source>
        <dbReference type="ARBA" id="ARBA00004496"/>
    </source>
</evidence>
<evidence type="ECO:0000256" key="14">
    <source>
        <dbReference type="ARBA" id="ARBA00022840"/>
    </source>
</evidence>
<feature type="compositionally biased region" description="Low complexity" evidence="20">
    <location>
        <begin position="1778"/>
        <end position="1791"/>
    </location>
</feature>